<dbReference type="Proteomes" id="UP001229244">
    <property type="component" value="Unassembled WGS sequence"/>
</dbReference>
<dbReference type="RefSeq" id="WP_306886007.1">
    <property type="nucleotide sequence ID" value="NZ_JAUSUL010000002.1"/>
</dbReference>
<evidence type="ECO:0000256" key="4">
    <source>
        <dbReference type="ARBA" id="ARBA00022679"/>
    </source>
</evidence>
<evidence type="ECO:0000259" key="8">
    <source>
        <dbReference type="Pfam" id="PF23016"/>
    </source>
</evidence>
<dbReference type="InterPro" id="IPR053910">
    <property type="entry name" value="RsmI_HTH"/>
</dbReference>
<keyword evidence="1 6" id="KW-0963">Cytoplasm</keyword>
<evidence type="ECO:0000256" key="5">
    <source>
        <dbReference type="ARBA" id="ARBA00022691"/>
    </source>
</evidence>
<name>A0AAE3VQW0_9HYPH</name>
<keyword evidence="10" id="KW-1185">Reference proteome</keyword>
<comment type="subcellular location">
    <subcellularLocation>
        <location evidence="6">Cytoplasm</location>
    </subcellularLocation>
</comment>
<feature type="domain" description="RsmI HTH" evidence="8">
    <location>
        <begin position="226"/>
        <end position="270"/>
    </location>
</feature>
<comment type="caution">
    <text evidence="9">The sequence shown here is derived from an EMBL/GenBank/DDBJ whole genome shotgun (WGS) entry which is preliminary data.</text>
</comment>
<evidence type="ECO:0000256" key="3">
    <source>
        <dbReference type="ARBA" id="ARBA00022603"/>
    </source>
</evidence>
<dbReference type="SUPFAM" id="SSF53790">
    <property type="entry name" value="Tetrapyrrole methylase"/>
    <property type="match status" value="1"/>
</dbReference>
<proteinExistence type="inferred from homology"/>
<dbReference type="InterPro" id="IPR035996">
    <property type="entry name" value="4pyrrol_Methylase_sf"/>
</dbReference>
<evidence type="ECO:0000256" key="2">
    <source>
        <dbReference type="ARBA" id="ARBA00022552"/>
    </source>
</evidence>
<dbReference type="PROSITE" id="PS01296">
    <property type="entry name" value="RSMI"/>
    <property type="match status" value="1"/>
</dbReference>
<evidence type="ECO:0000256" key="6">
    <source>
        <dbReference type="HAMAP-Rule" id="MF_01877"/>
    </source>
</evidence>
<dbReference type="EC" id="2.1.1.198" evidence="6"/>
<sequence>MYVVSTPIGHLDDITIRALKTLAAADAIFCEDTRVTRVLLDRYQIKTRLFSYHEHNAVKQRPKILERLEAGESIALVSDAGTPLVSDPGYKLVEDVAAAGIAVFPIPGASALTAALTTAGLPTDTVVFLGFLPQKGGPRRRRIETFARQPTSLVLYESPNRLAQTLIDLADICGPERAAVVCRELTKRFETVVRGTLAELCEAFPTDSKVKGEIAVVVGPPEEDTTSEEDAEALLAAALERLPAGKAAAEVARVTGRERRDLFQLALTLKSAPPGGDEA</sequence>
<dbReference type="Pfam" id="PF00590">
    <property type="entry name" value="TP_methylase"/>
    <property type="match status" value="1"/>
</dbReference>
<dbReference type="NCBIfam" id="TIGR00096">
    <property type="entry name" value="16S rRNA (cytidine(1402)-2'-O)-methyltransferase"/>
    <property type="match status" value="1"/>
</dbReference>
<dbReference type="PANTHER" id="PTHR46111">
    <property type="entry name" value="RIBOSOMAL RNA SMALL SUBUNIT METHYLTRANSFERASE I"/>
    <property type="match status" value="1"/>
</dbReference>
<keyword evidence="3 6" id="KW-0489">Methyltransferase</keyword>
<dbReference type="Gene3D" id="3.40.1010.10">
    <property type="entry name" value="Cobalt-precorrin-4 Transmethylase, Domain 1"/>
    <property type="match status" value="1"/>
</dbReference>
<dbReference type="FunFam" id="3.40.1010.10:FF:000007">
    <property type="entry name" value="Ribosomal RNA small subunit methyltransferase I"/>
    <property type="match status" value="1"/>
</dbReference>
<comment type="similarity">
    <text evidence="6">Belongs to the methyltransferase superfamily. RsmI family.</text>
</comment>
<dbReference type="PANTHER" id="PTHR46111:SF1">
    <property type="entry name" value="RIBOSOMAL RNA SMALL SUBUNIT METHYLTRANSFERASE I"/>
    <property type="match status" value="1"/>
</dbReference>
<dbReference type="FunFam" id="3.30.950.10:FF:000002">
    <property type="entry name" value="Ribosomal RNA small subunit methyltransferase I"/>
    <property type="match status" value="1"/>
</dbReference>
<dbReference type="InterPro" id="IPR000878">
    <property type="entry name" value="4pyrrol_Mease"/>
</dbReference>
<keyword evidence="2 6" id="KW-0698">rRNA processing</keyword>
<protein>
    <recommendedName>
        <fullName evidence="6">Ribosomal RNA small subunit methyltransferase I</fullName>
        <ecNumber evidence="6">2.1.1.198</ecNumber>
    </recommendedName>
    <alternativeName>
        <fullName evidence="6">16S rRNA 2'-O-ribose C1402 methyltransferase</fullName>
    </alternativeName>
    <alternativeName>
        <fullName evidence="6">rRNA (cytidine-2'-O-)-methyltransferase RsmI</fullName>
    </alternativeName>
</protein>
<evidence type="ECO:0000259" key="7">
    <source>
        <dbReference type="Pfam" id="PF00590"/>
    </source>
</evidence>
<comment type="catalytic activity">
    <reaction evidence="6">
        <text>cytidine(1402) in 16S rRNA + S-adenosyl-L-methionine = 2'-O-methylcytidine(1402) in 16S rRNA + S-adenosyl-L-homocysteine + H(+)</text>
        <dbReference type="Rhea" id="RHEA:42924"/>
        <dbReference type="Rhea" id="RHEA-COMP:10285"/>
        <dbReference type="Rhea" id="RHEA-COMP:10286"/>
        <dbReference type="ChEBI" id="CHEBI:15378"/>
        <dbReference type="ChEBI" id="CHEBI:57856"/>
        <dbReference type="ChEBI" id="CHEBI:59789"/>
        <dbReference type="ChEBI" id="CHEBI:74495"/>
        <dbReference type="ChEBI" id="CHEBI:82748"/>
        <dbReference type="EC" id="2.1.1.198"/>
    </reaction>
</comment>
<dbReference type="AlphaFoldDB" id="A0AAE3VQW0"/>
<dbReference type="GO" id="GO:0070677">
    <property type="term" value="F:rRNA (cytosine-2'-O-)-methyltransferase activity"/>
    <property type="evidence" value="ECO:0007669"/>
    <property type="project" value="UniProtKB-UniRule"/>
</dbReference>
<keyword evidence="4 6" id="KW-0808">Transferase</keyword>
<dbReference type="HAMAP" id="MF_01877">
    <property type="entry name" value="16SrRNA_methyltr_I"/>
    <property type="match status" value="1"/>
</dbReference>
<organism evidence="9 10">
    <name type="scientific">Amorphus orientalis</name>
    <dbReference type="NCBI Taxonomy" id="649198"/>
    <lineage>
        <taxon>Bacteria</taxon>
        <taxon>Pseudomonadati</taxon>
        <taxon>Pseudomonadota</taxon>
        <taxon>Alphaproteobacteria</taxon>
        <taxon>Hyphomicrobiales</taxon>
        <taxon>Amorphaceae</taxon>
        <taxon>Amorphus</taxon>
    </lineage>
</organism>
<evidence type="ECO:0000313" key="10">
    <source>
        <dbReference type="Proteomes" id="UP001229244"/>
    </source>
</evidence>
<accession>A0AAE3VQW0</accession>
<dbReference type="InterPro" id="IPR008189">
    <property type="entry name" value="rRNA_ssu_MeTfrase_I"/>
</dbReference>
<dbReference type="CDD" id="cd11648">
    <property type="entry name" value="RsmI"/>
    <property type="match status" value="1"/>
</dbReference>
<reference evidence="9" key="1">
    <citation type="submission" date="2023-07" db="EMBL/GenBank/DDBJ databases">
        <title>Genomic Encyclopedia of Type Strains, Phase IV (KMG-IV): sequencing the most valuable type-strain genomes for metagenomic binning, comparative biology and taxonomic classification.</title>
        <authorList>
            <person name="Goeker M."/>
        </authorList>
    </citation>
    <scope>NUCLEOTIDE SEQUENCE</scope>
    <source>
        <strain evidence="9">DSM 21202</strain>
    </source>
</reference>
<keyword evidence="5 6" id="KW-0949">S-adenosyl-L-methionine</keyword>
<dbReference type="InterPro" id="IPR014777">
    <property type="entry name" value="4pyrrole_Mease_sub1"/>
</dbReference>
<dbReference type="InterPro" id="IPR014776">
    <property type="entry name" value="4pyrrole_Mease_sub2"/>
</dbReference>
<dbReference type="InterPro" id="IPR018063">
    <property type="entry name" value="SAM_MeTrfase_RsmI_CS"/>
</dbReference>
<dbReference type="PIRSF" id="PIRSF005917">
    <property type="entry name" value="MTase_YraL"/>
    <property type="match status" value="1"/>
</dbReference>
<dbReference type="Gene3D" id="3.30.950.10">
    <property type="entry name" value="Methyltransferase, Cobalt-precorrin-4 Transmethylase, Domain 2"/>
    <property type="match status" value="1"/>
</dbReference>
<comment type="function">
    <text evidence="6">Catalyzes the 2'-O-methylation of the ribose of cytidine 1402 (C1402) in 16S rRNA.</text>
</comment>
<evidence type="ECO:0000256" key="1">
    <source>
        <dbReference type="ARBA" id="ARBA00022490"/>
    </source>
</evidence>
<evidence type="ECO:0000313" key="9">
    <source>
        <dbReference type="EMBL" id="MDQ0316180.1"/>
    </source>
</evidence>
<feature type="domain" description="Tetrapyrrole methylase" evidence="7">
    <location>
        <begin position="2"/>
        <end position="200"/>
    </location>
</feature>
<dbReference type="Pfam" id="PF23016">
    <property type="entry name" value="RsmI_C"/>
    <property type="match status" value="1"/>
</dbReference>
<gene>
    <name evidence="6" type="primary">rsmI</name>
    <name evidence="9" type="ORF">J2S73_002637</name>
</gene>
<dbReference type="EMBL" id="JAUSUL010000002">
    <property type="protein sequence ID" value="MDQ0316180.1"/>
    <property type="molecule type" value="Genomic_DNA"/>
</dbReference>
<dbReference type="GO" id="GO:0005737">
    <property type="term" value="C:cytoplasm"/>
    <property type="evidence" value="ECO:0007669"/>
    <property type="project" value="UniProtKB-SubCell"/>
</dbReference>